<feature type="compositionally biased region" description="Low complexity" evidence="1">
    <location>
        <begin position="375"/>
        <end position="390"/>
    </location>
</feature>
<name>A0A679J605_9HYPH</name>
<feature type="region of interest" description="Disordered" evidence="1">
    <location>
        <begin position="35"/>
        <end position="58"/>
    </location>
</feature>
<dbReference type="Gene3D" id="2.160.20.10">
    <property type="entry name" value="Single-stranded right-handed beta-helix, Pectin lyase-like"/>
    <property type="match status" value="3"/>
</dbReference>
<dbReference type="SMART" id="SM00710">
    <property type="entry name" value="PbH1"/>
    <property type="match status" value="13"/>
</dbReference>
<dbReference type="InterPro" id="IPR006626">
    <property type="entry name" value="PbH1"/>
</dbReference>
<protein>
    <recommendedName>
        <fullName evidence="2">Right handed beta helix domain-containing protein</fullName>
    </recommendedName>
</protein>
<feature type="compositionally biased region" description="Pro residues" evidence="1">
    <location>
        <begin position="400"/>
        <end position="422"/>
    </location>
</feature>
<feature type="region of interest" description="Disordered" evidence="1">
    <location>
        <begin position="1"/>
        <end position="23"/>
    </location>
</feature>
<dbReference type="AlphaFoldDB" id="A0A679J605"/>
<gene>
    <name evidence="3" type="ORF">MBUL_01549</name>
</gene>
<sequence length="732" mass="77894">MQHSHQHGASHDEERSTSDTGLWSSPTYDFVSSFTENGISSPVPDMGSREPLSDSQDLVESGAGTVPLTRHDGTIVAREGDVIRNLDIYVDSGPGIDVDHVNNVTIENVRIHINGNGGTEEGAGIRIMRGNNVDIQNVEVFNEGAPETGAERTPDHYGISAFEAEALSVTNATFHDTSTGILVQYSPGATLEGIEGYDMRGPFPRGQLVQFGESPDSSLNNFYVHNDPKVAWTEDNISVYYSDNVTVSNGVIDGNNSPSGQGVIFEGSNNGTARNIDAIHMGNGAFADYGQNNTFDSTRAFDNIAEDQGRGHPLSNALLWGVNESTVVTDSSYQNAGNPGNIVWGEGNIGAGIDVTEVTGQAPMAHWTNDFSKGVSEPVPDVVTPDPVSEGPDPVVPDIGPTPLPEEPPVVAPPSDPVPGDDPAPLTRHDGTIVAREGDVIRDMDIYVDSGPGIDVDHVDNVTIENVRIHFNGNGGTEEGAGIRVMEADDVDIQNVEVFNVGAPETGAERTPDHYGISAFEAEDLSVTNATFHDTSTGVLIQYSPGAELEGIEGYDMRGPFPRGQLVQMGQSPDSTLNNFYVHNDPNVAWTEDNISIYYSDNVTVSNGVIDGNNSPSGQGVIFEGSNNGTVRNVDAIHMGNGAFADYGQNNTFEFTRSFDNIAADQGRGDPLSNALLWGVNESTVVTDSSYQNAGNPGNIVWGEGDIGAGIDVTEVTGQAPVAHWTNEFTWS</sequence>
<evidence type="ECO:0000313" key="3">
    <source>
        <dbReference type="EMBL" id="CAA2102168.1"/>
    </source>
</evidence>
<dbReference type="InterPro" id="IPR012334">
    <property type="entry name" value="Pectin_lyas_fold"/>
</dbReference>
<evidence type="ECO:0000256" key="1">
    <source>
        <dbReference type="SAM" id="MobiDB-lite"/>
    </source>
</evidence>
<evidence type="ECO:0000259" key="2">
    <source>
        <dbReference type="Pfam" id="PF13229"/>
    </source>
</evidence>
<feature type="domain" description="Right handed beta helix" evidence="2">
    <location>
        <begin position="71"/>
        <end position="190"/>
    </location>
</feature>
<dbReference type="InterPro" id="IPR011050">
    <property type="entry name" value="Pectin_lyase_fold/virulence"/>
</dbReference>
<accession>A0A679J605</accession>
<dbReference type="EMBL" id="LR743504">
    <property type="protein sequence ID" value="CAA2102168.1"/>
    <property type="molecule type" value="Genomic_DNA"/>
</dbReference>
<dbReference type="InterPro" id="IPR039448">
    <property type="entry name" value="Beta_helix"/>
</dbReference>
<feature type="domain" description="Right handed beta helix" evidence="2">
    <location>
        <begin position="429"/>
        <end position="545"/>
    </location>
</feature>
<reference evidence="3" key="1">
    <citation type="submission" date="2019-12" db="EMBL/GenBank/DDBJ databases">
        <authorList>
            <person name="Cremers G."/>
        </authorList>
    </citation>
    <scope>NUCLEOTIDE SEQUENCE</scope>
    <source>
        <strain evidence="3">Mbul1</strain>
    </source>
</reference>
<dbReference type="SUPFAM" id="SSF51126">
    <property type="entry name" value="Pectin lyase-like"/>
    <property type="match status" value="3"/>
</dbReference>
<feature type="region of interest" description="Disordered" evidence="1">
    <location>
        <begin position="370"/>
        <end position="429"/>
    </location>
</feature>
<proteinExistence type="predicted"/>
<organism evidence="3">
    <name type="scientific">Methylobacterium bullatum</name>
    <dbReference type="NCBI Taxonomy" id="570505"/>
    <lineage>
        <taxon>Bacteria</taxon>
        <taxon>Pseudomonadati</taxon>
        <taxon>Pseudomonadota</taxon>
        <taxon>Alphaproteobacteria</taxon>
        <taxon>Hyphomicrobiales</taxon>
        <taxon>Methylobacteriaceae</taxon>
        <taxon>Methylobacterium</taxon>
    </lineage>
</organism>
<dbReference type="Pfam" id="PF13229">
    <property type="entry name" value="Beta_helix"/>
    <property type="match status" value="2"/>
</dbReference>